<dbReference type="InterPro" id="IPR011545">
    <property type="entry name" value="DEAD/DEAH_box_helicase_dom"/>
</dbReference>
<reference evidence="5 6" key="1">
    <citation type="submission" date="2021-06" db="EMBL/GenBank/DDBJ databases">
        <authorList>
            <person name="Palmer J.M."/>
        </authorList>
    </citation>
    <scope>NUCLEOTIDE SEQUENCE [LARGE SCALE GENOMIC DNA]</scope>
    <source>
        <strain evidence="5 6">XC_2019</strain>
        <tissue evidence="5">Muscle</tissue>
    </source>
</reference>
<dbReference type="InterPro" id="IPR014001">
    <property type="entry name" value="Helicase_ATP-bd"/>
</dbReference>
<dbReference type="InterPro" id="IPR002464">
    <property type="entry name" value="DNA/RNA_helicase_DEAH_CS"/>
</dbReference>
<dbReference type="InterPro" id="IPR027417">
    <property type="entry name" value="P-loop_NTPase"/>
</dbReference>
<dbReference type="Gene3D" id="3.40.50.300">
    <property type="entry name" value="P-loop containing nucleotide triphosphate hydrolases"/>
    <property type="match status" value="1"/>
</dbReference>
<accession>A0ABV0R653</accession>
<keyword evidence="2" id="KW-0547">Nucleotide-binding</keyword>
<keyword evidence="1" id="KW-0378">Hydrolase</keyword>
<keyword evidence="2" id="KW-0067">ATP-binding</keyword>
<evidence type="ECO:0000259" key="4">
    <source>
        <dbReference type="PROSITE" id="PS51192"/>
    </source>
</evidence>
<evidence type="ECO:0000313" key="5">
    <source>
        <dbReference type="EMBL" id="MEQ2203614.1"/>
    </source>
</evidence>
<name>A0ABV0R653_9TELE</name>
<sequence>MALPGALLVRLRGLCKLAKCVHAGGKTTSNWAGEMRWYGTKDQRLHEHSVSCFHSKRGVDAFQNSRWKTQKVRVDSALAGGDDVQRNSEQPGDGREKSCSTCLHDAEGVRSSGELTCLYLQAATMFKYFSCFLPQELELLDRDNNPFTHAKYHREKAQWLSRHLQEEWERANPGLSVELPVDSHRQRVISAVRSSRVVVIAGETGCGKTTRIPRFLLEEQVKGGEGAECNVLVTQPRRISAVSVAHRVAHEMGPRLKHHVGYQSRPPENSGGSMLFLTVGVLLKKLQSNPTLKGISHVVVDEVHERDVNTDLLLALLRTSLEKNPDLRVVLMSATGDNQRLAEYFGGCPIVKVPGFMHPVKDRYLEDLMREMGRSAQFQNKVDINEVKLT</sequence>
<dbReference type="EMBL" id="JAHRIN010034738">
    <property type="protein sequence ID" value="MEQ2203614.1"/>
    <property type="molecule type" value="Genomic_DNA"/>
</dbReference>
<dbReference type="SUPFAM" id="SSF52540">
    <property type="entry name" value="P-loop containing nucleoside triphosphate hydrolases"/>
    <property type="match status" value="1"/>
</dbReference>
<keyword evidence="6" id="KW-1185">Reference proteome</keyword>
<dbReference type="Pfam" id="PF00270">
    <property type="entry name" value="DEAD"/>
    <property type="match status" value="1"/>
</dbReference>
<feature type="region of interest" description="Disordered" evidence="3">
    <location>
        <begin position="78"/>
        <end position="97"/>
    </location>
</feature>
<comment type="caution">
    <text evidence="5">The sequence shown here is derived from an EMBL/GenBank/DDBJ whole genome shotgun (WGS) entry which is preliminary data.</text>
</comment>
<feature type="domain" description="Helicase ATP-binding" evidence="4">
    <location>
        <begin position="189"/>
        <end position="354"/>
    </location>
</feature>
<dbReference type="PROSITE" id="PS51192">
    <property type="entry name" value="HELICASE_ATP_BIND_1"/>
    <property type="match status" value="1"/>
</dbReference>
<evidence type="ECO:0000256" key="3">
    <source>
        <dbReference type="SAM" id="MobiDB-lite"/>
    </source>
</evidence>
<dbReference type="PROSITE" id="PS00690">
    <property type="entry name" value="DEAH_ATP_HELICASE"/>
    <property type="match status" value="1"/>
</dbReference>
<proteinExistence type="predicted"/>
<dbReference type="PANTHER" id="PTHR18934:SF257">
    <property type="entry name" value="ATP-DEPENDENT RNA HELICASE DHX30"/>
    <property type="match status" value="1"/>
</dbReference>
<evidence type="ECO:0000256" key="1">
    <source>
        <dbReference type="ARBA" id="ARBA00022801"/>
    </source>
</evidence>
<dbReference type="Proteomes" id="UP001434883">
    <property type="component" value="Unassembled WGS sequence"/>
</dbReference>
<organism evidence="5 6">
    <name type="scientific">Xenoophorus captivus</name>
    <dbReference type="NCBI Taxonomy" id="1517983"/>
    <lineage>
        <taxon>Eukaryota</taxon>
        <taxon>Metazoa</taxon>
        <taxon>Chordata</taxon>
        <taxon>Craniata</taxon>
        <taxon>Vertebrata</taxon>
        <taxon>Euteleostomi</taxon>
        <taxon>Actinopterygii</taxon>
        <taxon>Neopterygii</taxon>
        <taxon>Teleostei</taxon>
        <taxon>Neoteleostei</taxon>
        <taxon>Acanthomorphata</taxon>
        <taxon>Ovalentaria</taxon>
        <taxon>Atherinomorphae</taxon>
        <taxon>Cyprinodontiformes</taxon>
        <taxon>Goodeidae</taxon>
        <taxon>Xenoophorus</taxon>
    </lineage>
</organism>
<evidence type="ECO:0000313" key="6">
    <source>
        <dbReference type="Proteomes" id="UP001434883"/>
    </source>
</evidence>
<protein>
    <recommendedName>
        <fullName evidence="4">Helicase ATP-binding domain-containing protein</fullName>
    </recommendedName>
</protein>
<dbReference type="PANTHER" id="PTHR18934">
    <property type="entry name" value="ATP-DEPENDENT RNA HELICASE"/>
    <property type="match status" value="1"/>
</dbReference>
<gene>
    <name evidence="5" type="ORF">XENOCAPTIV_001353</name>
</gene>
<evidence type="ECO:0000256" key="2">
    <source>
        <dbReference type="ARBA" id="ARBA00022806"/>
    </source>
</evidence>
<keyword evidence="2" id="KW-0347">Helicase</keyword>
<dbReference type="SMART" id="SM00487">
    <property type="entry name" value="DEXDc"/>
    <property type="match status" value="1"/>
</dbReference>